<evidence type="ECO:0000256" key="2">
    <source>
        <dbReference type="ARBA" id="ARBA00005166"/>
    </source>
</evidence>
<dbReference type="Pfam" id="PF00132">
    <property type="entry name" value="Hexapep"/>
    <property type="match status" value="2"/>
</dbReference>
<dbReference type="Gene3D" id="2.160.10.10">
    <property type="entry name" value="Hexapeptide repeat proteins"/>
    <property type="match status" value="1"/>
</dbReference>
<dbReference type="InterPro" id="IPR005835">
    <property type="entry name" value="NTP_transferase_dom"/>
</dbReference>
<comment type="function">
    <text evidence="19 20">Catalyzes the last two sequential reactions in the de novo biosynthetic pathway for UDP-N-acetylglucosamine (UDP-GlcNAc). The C-terminal domain catalyzes the transfer of acetyl group from acetyl coenzyme A to glucosamine-1-phosphate (GlcN-1-P) to produce N-acetylglucosamine-1-phosphate (GlcNAc-1-P), which is converted into UDP-GlcNAc by the transfer of uridine 5-monophosphate (from uridine 5-triphosphate), a reaction catalyzed by the N-terminal domain.</text>
</comment>
<feature type="binding site" evidence="20">
    <location>
        <begin position="81"/>
        <end position="82"/>
    </location>
    <ligand>
        <name>UDP-N-acetyl-alpha-D-glucosamine</name>
        <dbReference type="ChEBI" id="CHEBI:57705"/>
    </ligand>
</feature>
<keyword evidence="11 20" id="KW-0460">Magnesium</keyword>
<feature type="binding site" evidence="20">
    <location>
        <position position="157"/>
    </location>
    <ligand>
        <name>UDP-N-acetyl-alpha-D-glucosamine</name>
        <dbReference type="ChEBI" id="CHEBI:57705"/>
    </ligand>
</feature>
<dbReference type="NCBIfam" id="TIGR01173">
    <property type="entry name" value="glmU"/>
    <property type="match status" value="1"/>
</dbReference>
<dbReference type="Pfam" id="PF00483">
    <property type="entry name" value="NTP_transferase"/>
    <property type="match status" value="1"/>
</dbReference>
<comment type="subunit">
    <text evidence="20">Homotrimer.</text>
</comment>
<comment type="similarity">
    <text evidence="4 20">In the C-terminal section; belongs to the transferase hexapeptide repeat family.</text>
</comment>
<evidence type="ECO:0000256" key="17">
    <source>
        <dbReference type="ARBA" id="ARBA00048247"/>
    </source>
</evidence>
<dbReference type="GO" id="GO:0019134">
    <property type="term" value="F:glucosamine-1-phosphate N-acetyltransferase activity"/>
    <property type="evidence" value="ECO:0007669"/>
    <property type="project" value="UniProtKB-UniRule"/>
</dbReference>
<dbReference type="GO" id="GO:0006048">
    <property type="term" value="P:UDP-N-acetylglucosamine biosynthetic process"/>
    <property type="evidence" value="ECO:0007669"/>
    <property type="project" value="InterPro"/>
</dbReference>
<evidence type="ECO:0000256" key="6">
    <source>
        <dbReference type="ARBA" id="ARBA00022490"/>
    </source>
</evidence>
<evidence type="ECO:0000256" key="3">
    <source>
        <dbReference type="ARBA" id="ARBA00005208"/>
    </source>
</evidence>
<evidence type="ECO:0000256" key="10">
    <source>
        <dbReference type="ARBA" id="ARBA00022737"/>
    </source>
</evidence>
<accession>A0A926F0Q2</accession>
<feature type="binding site" evidence="20">
    <location>
        <position position="442"/>
    </location>
    <ligand>
        <name>acetyl-CoA</name>
        <dbReference type="ChEBI" id="CHEBI:57288"/>
    </ligand>
</feature>
<keyword evidence="16 20" id="KW-0961">Cell wall biogenesis/degradation</keyword>
<feature type="binding site" evidence="20">
    <location>
        <begin position="7"/>
        <end position="10"/>
    </location>
    <ligand>
        <name>UDP-N-acetyl-alpha-D-glucosamine</name>
        <dbReference type="ChEBI" id="CHEBI:57705"/>
    </ligand>
</feature>
<comment type="pathway">
    <text evidence="3 20">Nucleotide-sugar biosynthesis; UDP-N-acetyl-alpha-D-glucosamine biosynthesis; UDP-N-acetyl-alpha-D-glucosamine from N-acetyl-alpha-D-glucosamine 1-phosphate: step 1/1.</text>
</comment>
<dbReference type="InterPro" id="IPR050065">
    <property type="entry name" value="GlmU-like"/>
</dbReference>
<comment type="caution">
    <text evidence="22">The sequence shown here is derived from an EMBL/GenBank/DDBJ whole genome shotgun (WGS) entry which is preliminary data.</text>
</comment>
<evidence type="ECO:0000256" key="1">
    <source>
        <dbReference type="ARBA" id="ARBA00004496"/>
    </source>
</evidence>
<gene>
    <name evidence="20 22" type="primary">glmU</name>
    <name evidence="22" type="ORF">H8689_08915</name>
</gene>
<keyword evidence="13 20" id="KW-0573">Peptidoglycan synthesis</keyword>
<reference evidence="22 23" key="1">
    <citation type="submission" date="2020-08" db="EMBL/GenBank/DDBJ databases">
        <title>Genome public.</title>
        <authorList>
            <person name="Liu C."/>
            <person name="Sun Q."/>
        </authorList>
    </citation>
    <scope>NUCLEOTIDE SEQUENCE [LARGE SCALE GENOMIC DNA]</scope>
    <source>
        <strain evidence="22 23">NSJ-26</strain>
    </source>
</reference>
<protein>
    <recommendedName>
        <fullName evidence="20">Bifunctional protein GlmU</fullName>
    </recommendedName>
    <domain>
        <recommendedName>
            <fullName evidence="20">UDP-N-acetylglucosamine pyrophosphorylase</fullName>
            <ecNumber evidence="20">2.7.7.23</ecNumber>
        </recommendedName>
        <alternativeName>
            <fullName evidence="20">N-acetylglucosamine-1-phosphate uridyltransferase</fullName>
        </alternativeName>
    </domain>
    <domain>
        <recommendedName>
            <fullName evidence="20">Glucosamine-1-phosphate N-acetyltransferase</fullName>
            <ecNumber evidence="20">2.3.1.157</ecNumber>
        </recommendedName>
    </domain>
</protein>
<feature type="binding site" evidence="20">
    <location>
        <position position="230"/>
    </location>
    <ligand>
        <name>Mg(2+)</name>
        <dbReference type="ChEBI" id="CHEBI:18420"/>
    </ligand>
</feature>
<dbReference type="AlphaFoldDB" id="A0A926F0Q2"/>
<feature type="region of interest" description="Linker" evidence="20">
    <location>
        <begin position="233"/>
        <end position="253"/>
    </location>
</feature>
<name>A0A926F0Q2_9FIRM</name>
<dbReference type="NCBIfam" id="NF010934">
    <property type="entry name" value="PRK14354.1"/>
    <property type="match status" value="1"/>
</dbReference>
<feature type="binding site" evidence="20">
    <location>
        <position position="335"/>
    </location>
    <ligand>
        <name>UDP-N-acetyl-alpha-D-glucosamine</name>
        <dbReference type="ChEBI" id="CHEBI:57705"/>
    </ligand>
</feature>
<evidence type="ECO:0000256" key="8">
    <source>
        <dbReference type="ARBA" id="ARBA00022695"/>
    </source>
</evidence>
<dbReference type="InterPro" id="IPR018357">
    <property type="entry name" value="Hexapep_transf_CS"/>
</dbReference>
<feature type="binding site" evidence="20">
    <location>
        <position position="105"/>
    </location>
    <ligand>
        <name>Mg(2+)</name>
        <dbReference type="ChEBI" id="CHEBI:18420"/>
    </ligand>
</feature>
<comment type="pathway">
    <text evidence="2 20">Nucleotide-sugar biosynthesis; UDP-N-acetyl-alpha-D-glucosamine biosynthesis; N-acetyl-alpha-D-glucosamine 1-phosphate from alpha-D-glucosamine 6-phosphate (route II): step 2/2.</text>
</comment>
<dbReference type="RefSeq" id="WP_249324093.1">
    <property type="nucleotide sequence ID" value="NZ_JACRTK010000003.1"/>
</dbReference>
<feature type="binding site" evidence="20">
    <location>
        <position position="425"/>
    </location>
    <ligand>
        <name>acetyl-CoA</name>
        <dbReference type="ChEBI" id="CHEBI:57288"/>
    </ligand>
</feature>
<feature type="binding site" evidence="20">
    <location>
        <begin position="388"/>
        <end position="389"/>
    </location>
    <ligand>
        <name>acetyl-CoA</name>
        <dbReference type="ChEBI" id="CHEBI:57288"/>
    </ligand>
</feature>
<evidence type="ECO:0000313" key="22">
    <source>
        <dbReference type="EMBL" id="MBC8591231.1"/>
    </source>
</evidence>
<evidence type="ECO:0000256" key="11">
    <source>
        <dbReference type="ARBA" id="ARBA00022842"/>
    </source>
</evidence>
<keyword evidence="8 20" id="KW-0548">Nucleotidyltransferase</keyword>
<feature type="binding site" evidence="20">
    <location>
        <position position="368"/>
    </location>
    <ligand>
        <name>UDP-N-acetyl-alpha-D-glucosamine</name>
        <dbReference type="ChEBI" id="CHEBI:57705"/>
    </ligand>
</feature>
<feature type="binding site" evidence="20">
    <location>
        <position position="21"/>
    </location>
    <ligand>
        <name>UDP-N-acetyl-alpha-D-glucosamine</name>
        <dbReference type="ChEBI" id="CHEBI:57705"/>
    </ligand>
</feature>
<evidence type="ECO:0000256" key="9">
    <source>
        <dbReference type="ARBA" id="ARBA00022723"/>
    </source>
</evidence>
<dbReference type="GO" id="GO:0008360">
    <property type="term" value="P:regulation of cell shape"/>
    <property type="evidence" value="ECO:0007669"/>
    <property type="project" value="UniProtKB-KW"/>
</dbReference>
<feature type="binding site" evidence="20">
    <location>
        <position position="407"/>
    </location>
    <ligand>
        <name>acetyl-CoA</name>
        <dbReference type="ChEBI" id="CHEBI:57288"/>
    </ligand>
</feature>
<comment type="pathway">
    <text evidence="20">Bacterial outer membrane biogenesis; LPS lipid A biosynthesis.</text>
</comment>
<feature type="domain" description="Nucleotidyl transferase" evidence="21">
    <location>
        <begin position="4"/>
        <end position="222"/>
    </location>
</feature>
<evidence type="ECO:0000256" key="19">
    <source>
        <dbReference type="ARBA" id="ARBA00049628"/>
    </source>
</evidence>
<dbReference type="EC" id="2.7.7.23" evidence="20"/>
<dbReference type="PROSITE" id="PS00101">
    <property type="entry name" value="HEXAPEP_TRANSFERASES"/>
    <property type="match status" value="1"/>
</dbReference>
<feature type="binding site" evidence="20">
    <location>
        <position position="172"/>
    </location>
    <ligand>
        <name>UDP-N-acetyl-alpha-D-glucosamine</name>
        <dbReference type="ChEBI" id="CHEBI:57705"/>
    </ligand>
</feature>
<proteinExistence type="inferred from homology"/>
<dbReference type="CDD" id="cd02540">
    <property type="entry name" value="GT2_GlmU_N_bac"/>
    <property type="match status" value="1"/>
</dbReference>
<dbReference type="InterPro" id="IPR038009">
    <property type="entry name" value="GlmU_C_LbH"/>
</dbReference>
<evidence type="ECO:0000256" key="12">
    <source>
        <dbReference type="ARBA" id="ARBA00022960"/>
    </source>
</evidence>
<keyword evidence="9 20" id="KW-0479">Metal-binding</keyword>
<feature type="active site" description="Proton acceptor" evidence="20">
    <location>
        <position position="365"/>
    </location>
</feature>
<dbReference type="InterPro" id="IPR005882">
    <property type="entry name" value="Bifunctional_GlmU"/>
</dbReference>
<feature type="binding site" evidence="20">
    <location>
        <position position="379"/>
    </location>
    <ligand>
        <name>UDP-N-acetyl-alpha-D-glucosamine</name>
        <dbReference type="ChEBI" id="CHEBI:57705"/>
    </ligand>
</feature>
<evidence type="ECO:0000256" key="4">
    <source>
        <dbReference type="ARBA" id="ARBA00007707"/>
    </source>
</evidence>
<feature type="binding site" evidence="20">
    <location>
        <position position="230"/>
    </location>
    <ligand>
        <name>UDP-N-acetyl-alpha-D-glucosamine</name>
        <dbReference type="ChEBI" id="CHEBI:57705"/>
    </ligand>
</feature>
<dbReference type="InterPro" id="IPR011004">
    <property type="entry name" value="Trimer_LpxA-like_sf"/>
</dbReference>
<dbReference type="SUPFAM" id="SSF53448">
    <property type="entry name" value="Nucleotide-diphospho-sugar transferases"/>
    <property type="match status" value="1"/>
</dbReference>
<comment type="catalytic activity">
    <reaction evidence="17 20">
        <text>alpha-D-glucosamine 1-phosphate + acetyl-CoA = N-acetyl-alpha-D-glucosamine 1-phosphate + CoA + H(+)</text>
        <dbReference type="Rhea" id="RHEA:13725"/>
        <dbReference type="ChEBI" id="CHEBI:15378"/>
        <dbReference type="ChEBI" id="CHEBI:57287"/>
        <dbReference type="ChEBI" id="CHEBI:57288"/>
        <dbReference type="ChEBI" id="CHEBI:57776"/>
        <dbReference type="ChEBI" id="CHEBI:58516"/>
        <dbReference type="EC" id="2.3.1.157"/>
    </reaction>
</comment>
<comment type="subcellular location">
    <subcellularLocation>
        <location evidence="1 20">Cytoplasm</location>
    </subcellularLocation>
</comment>
<dbReference type="GO" id="GO:0000902">
    <property type="term" value="P:cell morphogenesis"/>
    <property type="evidence" value="ECO:0007669"/>
    <property type="project" value="UniProtKB-UniRule"/>
</dbReference>
<dbReference type="CDD" id="cd03353">
    <property type="entry name" value="LbH_GlmU_C"/>
    <property type="match status" value="1"/>
</dbReference>
<dbReference type="GO" id="GO:0009252">
    <property type="term" value="P:peptidoglycan biosynthetic process"/>
    <property type="evidence" value="ECO:0007669"/>
    <property type="project" value="UniProtKB-UniRule"/>
</dbReference>
<feature type="binding site" evidence="20">
    <location>
        <position position="353"/>
    </location>
    <ligand>
        <name>UDP-N-acetyl-alpha-D-glucosamine</name>
        <dbReference type="ChEBI" id="CHEBI:57705"/>
    </ligand>
</feature>
<keyword evidence="14 20" id="KW-0511">Multifunctional enzyme</keyword>
<keyword evidence="10 20" id="KW-0677">Repeat</keyword>
<dbReference type="GO" id="GO:0009245">
    <property type="term" value="P:lipid A biosynthetic process"/>
    <property type="evidence" value="ECO:0007669"/>
    <property type="project" value="UniProtKB-UniRule"/>
</dbReference>
<keyword evidence="7 20" id="KW-0808">Transferase</keyword>
<keyword evidence="12 20" id="KW-0133">Cell shape</keyword>
<evidence type="ECO:0000259" key="21">
    <source>
        <dbReference type="Pfam" id="PF00483"/>
    </source>
</evidence>
<dbReference type="GO" id="GO:0071555">
    <property type="term" value="P:cell wall organization"/>
    <property type="evidence" value="ECO:0007669"/>
    <property type="project" value="UniProtKB-KW"/>
</dbReference>
<dbReference type="HAMAP" id="MF_01631">
    <property type="entry name" value="GlmU"/>
    <property type="match status" value="1"/>
</dbReference>
<keyword evidence="15 20" id="KW-0012">Acyltransferase</keyword>
<dbReference type="Gene3D" id="3.90.550.10">
    <property type="entry name" value="Spore Coat Polysaccharide Biosynthesis Protein SpsA, Chain A"/>
    <property type="match status" value="1"/>
</dbReference>
<comment type="catalytic activity">
    <reaction evidence="18 20">
        <text>N-acetyl-alpha-D-glucosamine 1-phosphate + UTP + H(+) = UDP-N-acetyl-alpha-D-glucosamine + diphosphate</text>
        <dbReference type="Rhea" id="RHEA:13509"/>
        <dbReference type="ChEBI" id="CHEBI:15378"/>
        <dbReference type="ChEBI" id="CHEBI:33019"/>
        <dbReference type="ChEBI" id="CHEBI:46398"/>
        <dbReference type="ChEBI" id="CHEBI:57705"/>
        <dbReference type="ChEBI" id="CHEBI:57776"/>
        <dbReference type="EC" id="2.7.7.23"/>
    </reaction>
</comment>
<keyword evidence="6 20" id="KW-0963">Cytoplasm</keyword>
<evidence type="ECO:0000256" key="7">
    <source>
        <dbReference type="ARBA" id="ARBA00022679"/>
    </source>
</evidence>
<organism evidence="22 23">
    <name type="scientific">Wansuia hejianensis</name>
    <dbReference type="NCBI Taxonomy" id="2763667"/>
    <lineage>
        <taxon>Bacteria</taxon>
        <taxon>Bacillati</taxon>
        <taxon>Bacillota</taxon>
        <taxon>Clostridia</taxon>
        <taxon>Lachnospirales</taxon>
        <taxon>Lachnospiraceae</taxon>
        <taxon>Wansuia</taxon>
    </lineage>
</organism>
<comment type="similarity">
    <text evidence="5 20">In the N-terminal section; belongs to the N-acetylglucosamine-1-phosphate uridyltransferase family.</text>
</comment>
<evidence type="ECO:0000256" key="13">
    <source>
        <dbReference type="ARBA" id="ARBA00022984"/>
    </source>
</evidence>
<dbReference type="SUPFAM" id="SSF51161">
    <property type="entry name" value="Trimeric LpxA-like enzymes"/>
    <property type="match status" value="1"/>
</dbReference>
<dbReference type="GO" id="GO:0005737">
    <property type="term" value="C:cytoplasm"/>
    <property type="evidence" value="ECO:0007669"/>
    <property type="project" value="UniProtKB-SubCell"/>
</dbReference>
<comment type="cofactor">
    <cofactor evidence="20">
        <name>Mg(2+)</name>
        <dbReference type="ChEBI" id="CHEBI:18420"/>
    </cofactor>
    <text evidence="20">Binds 1 Mg(2+) ion per subunit.</text>
</comment>
<evidence type="ECO:0000256" key="18">
    <source>
        <dbReference type="ARBA" id="ARBA00048493"/>
    </source>
</evidence>
<dbReference type="Proteomes" id="UP000601522">
    <property type="component" value="Unassembled WGS sequence"/>
</dbReference>
<evidence type="ECO:0000256" key="14">
    <source>
        <dbReference type="ARBA" id="ARBA00023268"/>
    </source>
</evidence>
<dbReference type="EC" id="2.3.1.157" evidence="20"/>
<dbReference type="GO" id="GO:0000287">
    <property type="term" value="F:magnesium ion binding"/>
    <property type="evidence" value="ECO:0007669"/>
    <property type="project" value="UniProtKB-UniRule"/>
</dbReference>
<evidence type="ECO:0000256" key="15">
    <source>
        <dbReference type="ARBA" id="ARBA00023315"/>
    </source>
</evidence>
<dbReference type="PANTHER" id="PTHR43584">
    <property type="entry name" value="NUCLEOTIDYL TRANSFERASE"/>
    <property type="match status" value="1"/>
</dbReference>
<dbReference type="PANTHER" id="PTHR43584:SF3">
    <property type="entry name" value="BIFUNCTIONAL PROTEIN GLMU"/>
    <property type="match status" value="1"/>
</dbReference>
<feature type="binding site" evidence="20">
    <location>
        <position position="142"/>
    </location>
    <ligand>
        <name>UDP-N-acetyl-alpha-D-glucosamine</name>
        <dbReference type="ChEBI" id="CHEBI:57705"/>
    </ligand>
</feature>
<evidence type="ECO:0000256" key="5">
    <source>
        <dbReference type="ARBA" id="ARBA00007947"/>
    </source>
</evidence>
<feature type="region of interest" description="Pyrophosphorylase" evidence="20">
    <location>
        <begin position="1"/>
        <end position="232"/>
    </location>
</feature>
<dbReference type="InterPro" id="IPR029044">
    <property type="entry name" value="Nucleotide-diphossugar_trans"/>
</dbReference>
<dbReference type="InterPro" id="IPR001451">
    <property type="entry name" value="Hexapep"/>
</dbReference>
<dbReference type="GO" id="GO:0003977">
    <property type="term" value="F:UDP-N-acetylglucosamine diphosphorylase activity"/>
    <property type="evidence" value="ECO:0007669"/>
    <property type="project" value="UniProtKB-UniRule"/>
</dbReference>
<evidence type="ECO:0000256" key="20">
    <source>
        <dbReference type="HAMAP-Rule" id="MF_01631"/>
    </source>
</evidence>
<dbReference type="EMBL" id="JACRTK010000003">
    <property type="protein sequence ID" value="MBC8591231.1"/>
    <property type="molecule type" value="Genomic_DNA"/>
</dbReference>
<feature type="region of interest" description="N-acetyltransferase" evidence="20">
    <location>
        <begin position="254"/>
        <end position="462"/>
    </location>
</feature>
<evidence type="ECO:0000313" key="23">
    <source>
        <dbReference type="Proteomes" id="UP000601522"/>
    </source>
</evidence>
<comment type="caution">
    <text evidence="20">Lacks conserved residue(s) required for the propagation of feature annotation.</text>
</comment>
<dbReference type="GO" id="GO:0016020">
    <property type="term" value="C:membrane"/>
    <property type="evidence" value="ECO:0007669"/>
    <property type="project" value="GOC"/>
</dbReference>
<sequence>MNVSIILAAGEGTRMKSKLPKVLHKVCGKPILEYIINASKGANVEKNVVIVGHGSEKVKEYFKEDDIIFREQPVGEGLPYGTGFAVMQGIEFMGEDSTVVVLCGDTPLIREDTIDKFIQYHEKGNYDGTVLTALLDDPTGYGRIKRDNNGHISKIIEHKDASEEERNIKEINSGIYCFNGKLLKESLSKINNNNSQGELYITDVIGILNEEGYKVGAYIVEDSMEIHGINSRVQLAFSEEIMKRRINEHHMENGVTILDPNTTYIERGVTIGSDTIIYPGVTLEGNTSIGEDCIIRSNTRITNSKIRNGVTIESSVIEDSVVEEHSTIGPNAHLRPQSHIGKRVKIGNFVEVKKSYIGDNSKAGHLAYIGDANVGKDVNIGCGVIFANYDGKNKHRTNVGDNAFIGSNSNLIAPLDIEDWAYVAAGSTIINKVNEGALSIARAPQVNKEGWVDKKGFKNIGK</sequence>
<keyword evidence="23" id="KW-1185">Reference proteome</keyword>
<evidence type="ECO:0000256" key="16">
    <source>
        <dbReference type="ARBA" id="ARBA00023316"/>
    </source>
</evidence>